<dbReference type="CDD" id="cd07987">
    <property type="entry name" value="LPLAT_MGAT-like"/>
    <property type="match status" value="1"/>
</dbReference>
<keyword evidence="12 14" id="KW-0472">Membrane</keyword>
<keyword evidence="10 14" id="KW-1133">Transmembrane helix</keyword>
<evidence type="ECO:0000256" key="7">
    <source>
        <dbReference type="ARBA" id="ARBA00022692"/>
    </source>
</evidence>
<evidence type="ECO:0000313" key="15">
    <source>
        <dbReference type="EMBL" id="THD20291.1"/>
    </source>
</evidence>
<evidence type="ECO:0000256" key="6">
    <source>
        <dbReference type="ARBA" id="ARBA00022679"/>
    </source>
</evidence>
<comment type="pathway">
    <text evidence="3">Lipid metabolism.</text>
</comment>
<comment type="caution">
    <text evidence="15">The sequence shown here is derived from an EMBL/GenBank/DDBJ whole genome shotgun (WGS) entry which is preliminary data.</text>
</comment>
<dbReference type="GO" id="GO:0019432">
    <property type="term" value="P:triglyceride biosynthetic process"/>
    <property type="evidence" value="ECO:0007669"/>
    <property type="project" value="TreeGrafter"/>
</dbReference>
<dbReference type="GO" id="GO:0005789">
    <property type="term" value="C:endoplasmic reticulum membrane"/>
    <property type="evidence" value="ECO:0007669"/>
    <property type="project" value="UniProtKB-SubCell"/>
</dbReference>
<dbReference type="GO" id="GO:0006071">
    <property type="term" value="P:glycerol metabolic process"/>
    <property type="evidence" value="ECO:0007669"/>
    <property type="project" value="UniProtKB-KW"/>
</dbReference>
<evidence type="ECO:0000256" key="3">
    <source>
        <dbReference type="ARBA" id="ARBA00005189"/>
    </source>
</evidence>
<name>A0A4E0R4H1_FASHE</name>
<dbReference type="PANTHER" id="PTHR12317">
    <property type="entry name" value="DIACYLGLYCEROL O-ACYLTRANSFERASE"/>
    <property type="match status" value="1"/>
</dbReference>
<evidence type="ECO:0000256" key="13">
    <source>
        <dbReference type="ARBA" id="ARBA00023315"/>
    </source>
</evidence>
<feature type="transmembrane region" description="Helical" evidence="14">
    <location>
        <begin position="67"/>
        <end position="85"/>
    </location>
</feature>
<accession>A0A4E0R4H1</accession>
<dbReference type="Pfam" id="PF03982">
    <property type="entry name" value="DAGAT"/>
    <property type="match status" value="2"/>
</dbReference>
<dbReference type="InterPro" id="IPR007130">
    <property type="entry name" value="DAGAT"/>
</dbReference>
<dbReference type="PANTHER" id="PTHR12317:SF0">
    <property type="entry name" value="ACYLTRANSFERASE"/>
    <property type="match status" value="1"/>
</dbReference>
<dbReference type="Proteomes" id="UP000230066">
    <property type="component" value="Unassembled WGS sequence"/>
</dbReference>
<evidence type="ECO:0000256" key="2">
    <source>
        <dbReference type="ARBA" id="ARBA00004771"/>
    </source>
</evidence>
<evidence type="ECO:0000313" key="16">
    <source>
        <dbReference type="Proteomes" id="UP000230066"/>
    </source>
</evidence>
<gene>
    <name evidence="15" type="ORF">D915_009083</name>
</gene>
<keyword evidence="11" id="KW-0443">Lipid metabolism</keyword>
<keyword evidence="16" id="KW-1185">Reference proteome</keyword>
<evidence type="ECO:0000256" key="5">
    <source>
        <dbReference type="ARBA" id="ARBA00022516"/>
    </source>
</evidence>
<organism evidence="15 16">
    <name type="scientific">Fasciola hepatica</name>
    <name type="common">Liver fluke</name>
    <dbReference type="NCBI Taxonomy" id="6192"/>
    <lineage>
        <taxon>Eukaryota</taxon>
        <taxon>Metazoa</taxon>
        <taxon>Spiralia</taxon>
        <taxon>Lophotrochozoa</taxon>
        <taxon>Platyhelminthes</taxon>
        <taxon>Trematoda</taxon>
        <taxon>Digenea</taxon>
        <taxon>Plagiorchiida</taxon>
        <taxon>Echinostomata</taxon>
        <taxon>Echinostomatoidea</taxon>
        <taxon>Fasciolidae</taxon>
        <taxon>Fasciola</taxon>
    </lineage>
</organism>
<evidence type="ECO:0000256" key="14">
    <source>
        <dbReference type="RuleBase" id="RU367023"/>
    </source>
</evidence>
<proteinExistence type="inferred from homology"/>
<evidence type="ECO:0000256" key="4">
    <source>
        <dbReference type="ARBA" id="ARBA00005420"/>
    </source>
</evidence>
<evidence type="ECO:0000256" key="11">
    <source>
        <dbReference type="ARBA" id="ARBA00023098"/>
    </source>
</evidence>
<comment type="similarity">
    <text evidence="4 14">Belongs to the diacylglycerol acyltransferase family.</text>
</comment>
<evidence type="ECO:0000256" key="10">
    <source>
        <dbReference type="ARBA" id="ARBA00022989"/>
    </source>
</evidence>
<comment type="pathway">
    <text evidence="2">Glycerolipid metabolism; triacylglycerol biosynthesis.</text>
</comment>
<evidence type="ECO:0000256" key="1">
    <source>
        <dbReference type="ARBA" id="ARBA00004477"/>
    </source>
</evidence>
<comment type="subcellular location">
    <subcellularLocation>
        <location evidence="1 14">Endoplasmic reticulum membrane</location>
        <topology evidence="1 14">Multi-pass membrane protein</topology>
    </subcellularLocation>
</comment>
<keyword evidence="5" id="KW-0444">Lipid biosynthesis</keyword>
<keyword evidence="7 14" id="KW-0812">Transmembrane</keyword>
<evidence type="ECO:0000256" key="9">
    <source>
        <dbReference type="ARBA" id="ARBA00022824"/>
    </source>
</evidence>
<evidence type="ECO:0000256" key="12">
    <source>
        <dbReference type="ARBA" id="ARBA00023136"/>
    </source>
</evidence>
<dbReference type="GO" id="GO:0004144">
    <property type="term" value="F:diacylglycerol O-acyltransferase activity"/>
    <property type="evidence" value="ECO:0007669"/>
    <property type="project" value="TreeGrafter"/>
</dbReference>
<keyword evidence="9 14" id="KW-0256">Endoplasmic reticulum</keyword>
<reference evidence="15" key="1">
    <citation type="submission" date="2019-03" db="EMBL/GenBank/DDBJ databases">
        <title>Improved annotation for the trematode Fasciola hepatica.</title>
        <authorList>
            <person name="Choi Y.-J."/>
            <person name="Martin J."/>
            <person name="Mitreva M."/>
        </authorList>
    </citation>
    <scope>NUCLEOTIDE SEQUENCE [LARGE SCALE GENOMIC DNA]</scope>
</reference>
<sequence>MTTEIDPNDSEVHADIRIRTRRVSEVVRLRTKASLDWYKLLTVDYVLQYVCTLSWVCFFLFMSLACWIFWFAVITWLIVQLPQLYHSYKASRQTEPELLRLEFDRLAFRYLTILFILVAYQIHWYRDRRSEERGSHPKLWVRKLAFWDYLSRYFPISLILADEIRLQKSDLPRKQQQQPEANNGEVSAEFICNPALFPADQNYLVGYHPHGILGFGAFTNFATEATGFSKKFPGLTPWLTTLEMNFKAPFHRDMLQSFNIVVATYKGITYLLDPNQCGKRGNMVIVVLGGAPEALDSRPGKYVFHTNRRYGFFKLALMTGFVFAGFRDRSALVPCVSFGEPNMYRQVRNPPGCLLRRWQDRFTDMATFSPPFFYARILAPYRTPVNTVVGAPIPVPLEPNPTRDQVAKLKEVYLEKLNQLFQKYKPIYDPDADDVEFF</sequence>
<evidence type="ECO:0000256" key="8">
    <source>
        <dbReference type="ARBA" id="ARBA00022798"/>
    </source>
</evidence>
<keyword evidence="13" id="KW-0012">Acyltransferase</keyword>
<keyword evidence="6 14" id="KW-0808">Transferase</keyword>
<keyword evidence="8" id="KW-0319">Glycerol metabolism</keyword>
<dbReference type="AlphaFoldDB" id="A0A4E0R4H1"/>
<dbReference type="EC" id="2.3.1.-" evidence="14"/>
<dbReference type="EMBL" id="JXXN02004849">
    <property type="protein sequence ID" value="THD20291.1"/>
    <property type="molecule type" value="Genomic_DNA"/>
</dbReference>
<protein>
    <recommendedName>
        <fullName evidence="14">Acyltransferase</fullName>
        <ecNumber evidence="14">2.3.1.-</ecNumber>
    </recommendedName>
</protein>
<feature type="transmembrane region" description="Helical" evidence="14">
    <location>
        <begin position="106"/>
        <end position="125"/>
    </location>
</feature>